<dbReference type="VEuPathDB" id="FungiDB:BO82DRAFT_404209"/>
<dbReference type="EMBL" id="KZ821718">
    <property type="protein sequence ID" value="PYH79572.1"/>
    <property type="molecule type" value="Genomic_DNA"/>
</dbReference>
<protein>
    <submittedName>
        <fullName evidence="1">Uncharacterized protein</fullName>
    </submittedName>
</protein>
<proteinExistence type="predicted"/>
<dbReference type="OrthoDB" id="4961018at2759"/>
<dbReference type="RefSeq" id="XP_025489772.1">
    <property type="nucleotide sequence ID" value="XM_025639425.1"/>
</dbReference>
<gene>
    <name evidence="1" type="ORF">BO82DRAFT_404209</name>
</gene>
<reference evidence="1 2" key="1">
    <citation type="submission" date="2016-12" db="EMBL/GenBank/DDBJ databases">
        <title>The genomes of Aspergillus section Nigri reveals drivers in fungal speciation.</title>
        <authorList>
            <consortium name="DOE Joint Genome Institute"/>
            <person name="Vesth T.C."/>
            <person name="Nybo J."/>
            <person name="Theobald S."/>
            <person name="Brandl J."/>
            <person name="Frisvad J.C."/>
            <person name="Nielsen K.F."/>
            <person name="Lyhne E.K."/>
            <person name="Kogle M.E."/>
            <person name="Kuo A."/>
            <person name="Riley R."/>
            <person name="Clum A."/>
            <person name="Nolan M."/>
            <person name="Lipzen A."/>
            <person name="Salamov A."/>
            <person name="Henrissat B."/>
            <person name="Wiebenga A."/>
            <person name="De Vries R.P."/>
            <person name="Grigoriev I.V."/>
            <person name="Mortensen U.H."/>
            <person name="Andersen M.R."/>
            <person name="Baker S.E."/>
        </authorList>
    </citation>
    <scope>NUCLEOTIDE SEQUENCE [LARGE SCALE GENOMIC DNA]</scope>
    <source>
        <strain evidence="1 2">CBS 121591</strain>
    </source>
</reference>
<dbReference type="GeneID" id="37142167"/>
<accession>A0A319DJF6</accession>
<evidence type="ECO:0000313" key="1">
    <source>
        <dbReference type="EMBL" id="PYH79572.1"/>
    </source>
</evidence>
<keyword evidence="2" id="KW-1185">Reference proteome</keyword>
<sequence length="203" mass="22158">MPGQESFQSVIDDSQDSATKTHKFARKFDNQDIPFCHDETKTIAERKTRIQGTISSLTTENSRITMRLAGVASDLTTFIDSFVAWAKSKEGELTAEVEKIKRDLIDLNGKVAQLELAARAFNHVGMGLLPIIEVLAAAFPPYGTAIAKERKQSGLEADLETMGEAREHLEGMRGADLNTFGGTISSMTITPEAAIQDATQILQ</sequence>
<dbReference type="AlphaFoldDB" id="A0A319DJF6"/>
<evidence type="ECO:0000313" key="2">
    <source>
        <dbReference type="Proteomes" id="UP000248340"/>
    </source>
</evidence>
<organism evidence="1 2">
    <name type="scientific">Aspergillus uvarum CBS 121591</name>
    <dbReference type="NCBI Taxonomy" id="1448315"/>
    <lineage>
        <taxon>Eukaryota</taxon>
        <taxon>Fungi</taxon>
        <taxon>Dikarya</taxon>
        <taxon>Ascomycota</taxon>
        <taxon>Pezizomycotina</taxon>
        <taxon>Eurotiomycetes</taxon>
        <taxon>Eurotiomycetidae</taxon>
        <taxon>Eurotiales</taxon>
        <taxon>Aspergillaceae</taxon>
        <taxon>Aspergillus</taxon>
        <taxon>Aspergillus subgen. Circumdati</taxon>
    </lineage>
</organism>
<name>A0A319DJF6_9EURO</name>
<dbReference type="Proteomes" id="UP000248340">
    <property type="component" value="Unassembled WGS sequence"/>
</dbReference>